<dbReference type="AlphaFoldDB" id="A0A177IUY4"/>
<keyword evidence="2" id="KW-0808">Transferase</keyword>
<protein>
    <submittedName>
        <fullName evidence="2">SAM-dependent methyltransferase</fullName>
    </submittedName>
</protein>
<evidence type="ECO:0000313" key="3">
    <source>
        <dbReference type="Proteomes" id="UP000076947"/>
    </source>
</evidence>
<dbReference type="Gene3D" id="3.40.50.150">
    <property type="entry name" value="Vaccinia Virus protein VP39"/>
    <property type="match status" value="1"/>
</dbReference>
<dbReference type="Pfam" id="PF18096">
    <property type="entry name" value="Thump_like"/>
    <property type="match status" value="1"/>
</dbReference>
<sequence length="412" mass="44660">MAFSSAEVEYLTANQQVIAATAHTLELSKSSTMADMTVLRAQFGEFSRAVAELISARRAGVRTHKFPGDSASFLPSERSENEASDSEAEIFTWLVDTDSIQQATPEPVACFRAQELQSMGVSTVHDITCSVGFEGAALRRAGIGYFGSDIDRIRLSMARHNVPTGHFFQADALTQTTNAEVILADPARRAGGRRITSPADLLPPLPDLVSTHVDKALMVKCAPGLDFSDWDGGITVTSLDGGVKEACLYSPQLKKTRRAVLLASTSKGDSEPAPYVLEEYSGDREDLPAAGEISEFLIDPDGAIVRAGLVKDYAAREGLWQIDDRIAYLTGPRIPTGRSGFRFIEEVPIKKLKSALAALDCGRVEILVRGLDTDPDLLRKKLKLRGTKEYAVIITRIGTRGVALICSAREWA</sequence>
<name>A0A177IUY4_9CORY</name>
<evidence type="ECO:0000313" key="2">
    <source>
        <dbReference type="EMBL" id="OAH32588.1"/>
    </source>
</evidence>
<dbReference type="InterPro" id="IPR041497">
    <property type="entry name" value="Thump-like"/>
</dbReference>
<accession>A0A177IUY4</accession>
<dbReference type="GO" id="GO:0008168">
    <property type="term" value="F:methyltransferase activity"/>
    <property type="evidence" value="ECO:0007669"/>
    <property type="project" value="UniProtKB-KW"/>
</dbReference>
<dbReference type="OrthoDB" id="9810570at2"/>
<dbReference type="SUPFAM" id="SSF53335">
    <property type="entry name" value="S-adenosyl-L-methionine-dependent methyltransferases"/>
    <property type="match status" value="1"/>
</dbReference>
<keyword evidence="3" id="KW-1185">Reference proteome</keyword>
<dbReference type="GO" id="GO:0032259">
    <property type="term" value="P:methylation"/>
    <property type="evidence" value="ECO:0007669"/>
    <property type="project" value="UniProtKB-KW"/>
</dbReference>
<gene>
    <name evidence="2" type="ORF">AYJ05_02685</name>
</gene>
<dbReference type="RefSeq" id="WP_066837103.1">
    <property type="nucleotide sequence ID" value="NZ_CAQHSC010000002.1"/>
</dbReference>
<evidence type="ECO:0000259" key="1">
    <source>
        <dbReference type="Pfam" id="PF18096"/>
    </source>
</evidence>
<comment type="caution">
    <text evidence="2">The sequence shown here is derived from an EMBL/GenBank/DDBJ whole genome shotgun (WGS) entry which is preliminary data.</text>
</comment>
<feature type="domain" description="THUMP-like" evidence="1">
    <location>
        <begin position="340"/>
        <end position="407"/>
    </location>
</feature>
<dbReference type="InterPro" id="IPR029063">
    <property type="entry name" value="SAM-dependent_MTases_sf"/>
</dbReference>
<dbReference type="STRING" id="1705.CA21670_07145"/>
<keyword evidence="2" id="KW-0489">Methyltransferase</keyword>
<organism evidence="2 3">
    <name type="scientific">Corynebacterium stationis</name>
    <dbReference type="NCBI Taxonomy" id="1705"/>
    <lineage>
        <taxon>Bacteria</taxon>
        <taxon>Bacillati</taxon>
        <taxon>Actinomycetota</taxon>
        <taxon>Actinomycetes</taxon>
        <taxon>Mycobacteriales</taxon>
        <taxon>Corynebacteriaceae</taxon>
        <taxon>Corynebacterium</taxon>
    </lineage>
</organism>
<dbReference type="EMBL" id="LSTQ01000001">
    <property type="protein sequence ID" value="OAH32588.1"/>
    <property type="molecule type" value="Genomic_DNA"/>
</dbReference>
<reference evidence="3" key="1">
    <citation type="submission" date="2016-02" db="EMBL/GenBank/DDBJ databases">
        <authorList>
            <person name="Kaur G."/>
            <person name="Nair G.R."/>
            <person name="Mayilraj S."/>
        </authorList>
    </citation>
    <scope>NUCLEOTIDE SEQUENCE [LARGE SCALE GENOMIC DNA]</scope>
    <source>
        <strain evidence="3">GA-15</strain>
    </source>
</reference>
<dbReference type="Proteomes" id="UP000076947">
    <property type="component" value="Unassembled WGS sequence"/>
</dbReference>
<proteinExistence type="predicted"/>